<keyword evidence="4 8" id="KW-0547">Nucleotide-binding</keyword>
<dbReference type="Proteomes" id="UP001202867">
    <property type="component" value="Unassembled WGS sequence"/>
</dbReference>
<dbReference type="InterPro" id="IPR013482">
    <property type="entry name" value="Molybde_CF_guanTrfase"/>
</dbReference>
<dbReference type="EMBL" id="JALKCG010000003">
    <property type="protein sequence ID" value="MCK0208564.1"/>
    <property type="molecule type" value="Genomic_DNA"/>
</dbReference>
<dbReference type="EC" id="2.7.7.77" evidence="8"/>
<keyword evidence="1 8" id="KW-0963">Cytoplasm</keyword>
<feature type="binding site" evidence="8">
    <location>
        <position position="25"/>
    </location>
    <ligand>
        <name>GTP</name>
        <dbReference type="ChEBI" id="CHEBI:37565"/>
    </ligand>
</feature>
<keyword evidence="3 8" id="KW-0479">Metal-binding</keyword>
<evidence type="ECO:0000313" key="10">
    <source>
        <dbReference type="EMBL" id="MCK0208564.1"/>
    </source>
</evidence>
<name>A0ABT0DMZ5_9HYPH</name>
<evidence type="ECO:0000256" key="2">
    <source>
        <dbReference type="ARBA" id="ARBA00022679"/>
    </source>
</evidence>
<evidence type="ECO:0000256" key="4">
    <source>
        <dbReference type="ARBA" id="ARBA00022741"/>
    </source>
</evidence>
<dbReference type="GO" id="GO:0061603">
    <property type="term" value="F:molybdenum cofactor guanylyltransferase activity"/>
    <property type="evidence" value="ECO:0007669"/>
    <property type="project" value="UniProtKB-EC"/>
</dbReference>
<evidence type="ECO:0000313" key="11">
    <source>
        <dbReference type="Proteomes" id="UP001202867"/>
    </source>
</evidence>
<dbReference type="SUPFAM" id="SSF53448">
    <property type="entry name" value="Nucleotide-diphospho-sugar transferases"/>
    <property type="match status" value="1"/>
</dbReference>
<comment type="caution">
    <text evidence="10">The sequence shown here is derived from an EMBL/GenBank/DDBJ whole genome shotgun (WGS) entry which is preliminary data.</text>
</comment>
<dbReference type="HAMAP" id="MF_00316">
    <property type="entry name" value="MobA"/>
    <property type="match status" value="1"/>
</dbReference>
<keyword evidence="2 8" id="KW-0808">Transferase</keyword>
<proteinExistence type="inferred from homology"/>
<keyword evidence="6 8" id="KW-0342">GTP-binding</keyword>
<feature type="binding site" evidence="8">
    <location>
        <position position="105"/>
    </location>
    <ligand>
        <name>Mg(2+)</name>
        <dbReference type="ChEBI" id="CHEBI:18420"/>
    </ligand>
</feature>
<feature type="binding site" evidence="8">
    <location>
        <position position="105"/>
    </location>
    <ligand>
        <name>GTP</name>
        <dbReference type="ChEBI" id="CHEBI:37565"/>
    </ligand>
</feature>
<accession>A0ABT0DMZ5</accession>
<organism evidence="10 11">
    <name type="scientific">Ancylobacter koreensis</name>
    <dbReference type="NCBI Taxonomy" id="266121"/>
    <lineage>
        <taxon>Bacteria</taxon>
        <taxon>Pseudomonadati</taxon>
        <taxon>Pseudomonadota</taxon>
        <taxon>Alphaproteobacteria</taxon>
        <taxon>Hyphomicrobiales</taxon>
        <taxon>Xanthobacteraceae</taxon>
        <taxon>Ancylobacter</taxon>
    </lineage>
</organism>
<comment type="function">
    <text evidence="8">Transfers a GMP moiety from GTP to Mo-molybdopterin (Mo-MPT) cofactor (Moco or molybdenum cofactor) to form Mo-molybdopterin guanine dinucleotide (Mo-MGD) cofactor.</text>
</comment>
<evidence type="ECO:0000256" key="3">
    <source>
        <dbReference type="ARBA" id="ARBA00022723"/>
    </source>
</evidence>
<keyword evidence="7 8" id="KW-0501">Molybdenum cofactor biosynthesis</keyword>
<keyword evidence="11" id="KW-1185">Reference proteome</keyword>
<evidence type="ECO:0000259" key="9">
    <source>
        <dbReference type="Pfam" id="PF12804"/>
    </source>
</evidence>
<comment type="catalytic activity">
    <reaction evidence="8">
        <text>Mo-molybdopterin + GTP + H(+) = Mo-molybdopterin guanine dinucleotide + diphosphate</text>
        <dbReference type="Rhea" id="RHEA:34243"/>
        <dbReference type="ChEBI" id="CHEBI:15378"/>
        <dbReference type="ChEBI" id="CHEBI:33019"/>
        <dbReference type="ChEBI" id="CHEBI:37565"/>
        <dbReference type="ChEBI" id="CHEBI:71302"/>
        <dbReference type="ChEBI" id="CHEBI:71310"/>
        <dbReference type="EC" id="2.7.7.77"/>
    </reaction>
</comment>
<protein>
    <recommendedName>
        <fullName evidence="8">Molybdenum cofactor guanylyltransferase</fullName>
        <shortName evidence="8">MoCo guanylyltransferase</shortName>
        <ecNumber evidence="8">2.7.7.77</ecNumber>
    </recommendedName>
    <alternativeName>
        <fullName evidence="8">GTP:molybdopterin guanylyltransferase</fullName>
    </alternativeName>
    <alternativeName>
        <fullName evidence="8">Mo-MPT guanylyltransferase</fullName>
    </alternativeName>
    <alternativeName>
        <fullName evidence="8">Molybdopterin guanylyltransferase</fullName>
    </alternativeName>
    <alternativeName>
        <fullName evidence="8">Molybdopterin-guanine dinucleotide synthase</fullName>
        <shortName evidence="8">MGD synthase</shortName>
    </alternativeName>
</protein>
<dbReference type="PANTHER" id="PTHR19136">
    <property type="entry name" value="MOLYBDENUM COFACTOR GUANYLYLTRANSFERASE"/>
    <property type="match status" value="1"/>
</dbReference>
<feature type="binding site" evidence="8">
    <location>
        <begin position="12"/>
        <end position="14"/>
    </location>
    <ligand>
        <name>GTP</name>
        <dbReference type="ChEBI" id="CHEBI:37565"/>
    </ligand>
</feature>
<gene>
    <name evidence="8 10" type="primary">mobA</name>
    <name evidence="10" type="ORF">MWN33_11025</name>
</gene>
<sequence>MDAADKPVGLILAGGLSRRMGGGDKALRPLAGESILARVVRRLRPQVRTLLLNANGPAERFGLNLPVVPDEMPDTPGPLAGILAGLDHAAREMPGEPFLLTVPADCPFLPADLAARLADAATDAGAAYATSGARAHPVAGIWRVAARHDLRALLVDEGERRVGRWLARAGAVPVEWPAEPFDPFFNVNTPEDLAAAERLAAAYPAL</sequence>
<dbReference type="Gene3D" id="3.90.550.10">
    <property type="entry name" value="Spore Coat Polysaccharide Biosynthesis Protein SpsA, Chain A"/>
    <property type="match status" value="1"/>
</dbReference>
<reference evidence="11" key="1">
    <citation type="submission" date="2023-07" db="EMBL/GenBank/DDBJ databases">
        <title>Ancylobacter moscoviensis sp. nov., facultatively methylotrophic bacteria from activated sludge and the reclassification of Starkeya novella (Starkey 1934) Kelly et al. 2000 as Ancylobacter novellus comb. nov., Starkeya koreensis Im et al. 2006 as Ancylobacter koreensis comb.nov., Angulomicrobium tetraedrale Vasil'eva et al. 1986 as Ancylobacter tetraedralis comb. nov., Angulomicrobium amanitiforme Fritz et al. 2004 as Ancylobacter amanitiformis comb. nov. and Methylorhabdus multivorans Doronina et al. 1996 as Ancylobacter multivorans comb. nov. and emended description of the genus Ancylobacter.</title>
        <authorList>
            <person name="Doronina N."/>
            <person name="Chemodurova A."/>
            <person name="Grouzdev D."/>
            <person name="Koziaeva V."/>
            <person name="Shi W."/>
            <person name="Wu L."/>
            <person name="Kaparullina E."/>
        </authorList>
    </citation>
    <scope>NUCLEOTIDE SEQUENCE [LARGE SCALE GENOMIC DNA]</scope>
    <source>
        <strain evidence="11">Jip08</strain>
    </source>
</reference>
<comment type="subunit">
    <text evidence="8">Monomer.</text>
</comment>
<comment type="cofactor">
    <cofactor evidence="8">
        <name>Mg(2+)</name>
        <dbReference type="ChEBI" id="CHEBI:18420"/>
    </cofactor>
</comment>
<dbReference type="RefSeq" id="WP_247200551.1">
    <property type="nucleotide sequence ID" value="NZ_JALKCG010000003.1"/>
</dbReference>
<feature type="binding site" evidence="8">
    <location>
        <position position="70"/>
    </location>
    <ligand>
        <name>GTP</name>
        <dbReference type="ChEBI" id="CHEBI:37565"/>
    </ligand>
</feature>
<evidence type="ECO:0000256" key="5">
    <source>
        <dbReference type="ARBA" id="ARBA00022842"/>
    </source>
</evidence>
<dbReference type="InterPro" id="IPR029044">
    <property type="entry name" value="Nucleotide-diphossugar_trans"/>
</dbReference>
<comment type="similarity">
    <text evidence="8">Belongs to the MobA family.</text>
</comment>
<feature type="binding site" evidence="8">
    <location>
        <position position="53"/>
    </location>
    <ligand>
        <name>GTP</name>
        <dbReference type="ChEBI" id="CHEBI:37565"/>
    </ligand>
</feature>
<dbReference type="NCBIfam" id="TIGR02665">
    <property type="entry name" value="molyb_mobA"/>
    <property type="match status" value="1"/>
</dbReference>
<evidence type="ECO:0000256" key="6">
    <source>
        <dbReference type="ARBA" id="ARBA00023134"/>
    </source>
</evidence>
<dbReference type="Pfam" id="PF12804">
    <property type="entry name" value="NTP_transf_3"/>
    <property type="match status" value="1"/>
</dbReference>
<keyword evidence="5 8" id="KW-0460">Magnesium</keyword>
<evidence type="ECO:0000256" key="7">
    <source>
        <dbReference type="ARBA" id="ARBA00023150"/>
    </source>
</evidence>
<dbReference type="InterPro" id="IPR025877">
    <property type="entry name" value="MobA-like_NTP_Trfase"/>
</dbReference>
<keyword evidence="10" id="KW-0548">Nucleotidyltransferase</keyword>
<dbReference type="CDD" id="cd02503">
    <property type="entry name" value="MobA"/>
    <property type="match status" value="1"/>
</dbReference>
<comment type="domain">
    <text evidence="8">The N-terminal domain determines nucleotide recognition and specific binding, while the C-terminal domain determines the specific binding to the target protein.</text>
</comment>
<feature type="domain" description="MobA-like NTP transferase" evidence="9">
    <location>
        <begin position="9"/>
        <end position="166"/>
    </location>
</feature>
<comment type="subcellular location">
    <subcellularLocation>
        <location evidence="8">Cytoplasm</location>
    </subcellularLocation>
</comment>
<evidence type="ECO:0000256" key="8">
    <source>
        <dbReference type="HAMAP-Rule" id="MF_00316"/>
    </source>
</evidence>
<dbReference type="PANTHER" id="PTHR19136:SF81">
    <property type="entry name" value="MOLYBDENUM COFACTOR GUANYLYLTRANSFERASE"/>
    <property type="match status" value="1"/>
</dbReference>
<evidence type="ECO:0000256" key="1">
    <source>
        <dbReference type="ARBA" id="ARBA00022490"/>
    </source>
</evidence>